<protein>
    <submittedName>
        <fullName evidence="1">Uncharacterized protein</fullName>
    </submittedName>
</protein>
<gene>
    <name evidence="1" type="ORF">TVAG_372420</name>
</gene>
<dbReference type="VEuPathDB" id="TrichDB:TVAG_372420"/>
<name>A2GLV9_TRIV3</name>
<accession>A2GLV9</accession>
<dbReference type="InParanoid" id="A2GLV9"/>
<reference evidence="1" key="2">
    <citation type="journal article" date="2007" name="Science">
        <title>Draft genome sequence of the sexually transmitted pathogen Trichomonas vaginalis.</title>
        <authorList>
            <person name="Carlton J.M."/>
            <person name="Hirt R.P."/>
            <person name="Silva J.C."/>
            <person name="Delcher A.L."/>
            <person name="Schatz M."/>
            <person name="Zhao Q."/>
            <person name="Wortman J.R."/>
            <person name="Bidwell S.L."/>
            <person name="Alsmark U.C.M."/>
            <person name="Besteiro S."/>
            <person name="Sicheritz-Ponten T."/>
            <person name="Noel C.J."/>
            <person name="Dacks J.B."/>
            <person name="Foster P.G."/>
            <person name="Simillion C."/>
            <person name="Van de Peer Y."/>
            <person name="Miranda-Saavedra D."/>
            <person name="Barton G.J."/>
            <person name="Westrop G.D."/>
            <person name="Mueller S."/>
            <person name="Dessi D."/>
            <person name="Fiori P.L."/>
            <person name="Ren Q."/>
            <person name="Paulsen I."/>
            <person name="Zhang H."/>
            <person name="Bastida-Corcuera F.D."/>
            <person name="Simoes-Barbosa A."/>
            <person name="Brown M.T."/>
            <person name="Hayes R.D."/>
            <person name="Mukherjee M."/>
            <person name="Okumura C.Y."/>
            <person name="Schneider R."/>
            <person name="Smith A.J."/>
            <person name="Vanacova S."/>
            <person name="Villalvazo M."/>
            <person name="Haas B.J."/>
            <person name="Pertea M."/>
            <person name="Feldblyum T.V."/>
            <person name="Utterback T.R."/>
            <person name="Shu C.L."/>
            <person name="Osoegawa K."/>
            <person name="de Jong P.J."/>
            <person name="Hrdy I."/>
            <person name="Horvathova L."/>
            <person name="Zubacova Z."/>
            <person name="Dolezal P."/>
            <person name="Malik S.B."/>
            <person name="Logsdon J.M. Jr."/>
            <person name="Henze K."/>
            <person name="Gupta A."/>
            <person name="Wang C.C."/>
            <person name="Dunne R.L."/>
            <person name="Upcroft J.A."/>
            <person name="Upcroft P."/>
            <person name="White O."/>
            <person name="Salzberg S.L."/>
            <person name="Tang P."/>
            <person name="Chiu C.-H."/>
            <person name="Lee Y.-S."/>
            <person name="Embley T.M."/>
            <person name="Coombs G.H."/>
            <person name="Mottram J.C."/>
            <person name="Tachezy J."/>
            <person name="Fraser-Liggett C.M."/>
            <person name="Johnson P.J."/>
        </authorList>
    </citation>
    <scope>NUCLEOTIDE SEQUENCE [LARGE SCALE GENOMIC DNA]</scope>
    <source>
        <strain evidence="1">G3</strain>
    </source>
</reference>
<feature type="non-terminal residue" evidence="1">
    <location>
        <position position="61"/>
    </location>
</feature>
<reference evidence="1" key="1">
    <citation type="submission" date="2006-10" db="EMBL/GenBank/DDBJ databases">
        <authorList>
            <person name="Amadeo P."/>
            <person name="Zhao Q."/>
            <person name="Wortman J."/>
            <person name="Fraser-Liggett C."/>
            <person name="Carlton J."/>
        </authorList>
    </citation>
    <scope>NUCLEOTIDE SEQUENCE</scope>
    <source>
        <strain evidence="1">G3</strain>
    </source>
</reference>
<organism evidence="1 2">
    <name type="scientific">Trichomonas vaginalis (strain ATCC PRA-98 / G3)</name>
    <dbReference type="NCBI Taxonomy" id="412133"/>
    <lineage>
        <taxon>Eukaryota</taxon>
        <taxon>Metamonada</taxon>
        <taxon>Parabasalia</taxon>
        <taxon>Trichomonadida</taxon>
        <taxon>Trichomonadidae</taxon>
        <taxon>Trichomonas</taxon>
    </lineage>
</organism>
<dbReference type="OrthoDB" id="5034579at2759"/>
<dbReference type="EMBL" id="DS117182">
    <property type="protein sequence ID" value="EAX81856.1"/>
    <property type="molecule type" value="Genomic_DNA"/>
</dbReference>
<dbReference type="VEuPathDB" id="TrichDB:TVAGG3_0496270"/>
<dbReference type="Proteomes" id="UP000001542">
    <property type="component" value="Unassembled WGS sequence"/>
</dbReference>
<keyword evidence="2" id="KW-1185">Reference proteome</keyword>
<proteinExistence type="predicted"/>
<evidence type="ECO:0000313" key="1">
    <source>
        <dbReference type="EMBL" id="EAX81856.1"/>
    </source>
</evidence>
<dbReference type="AlphaFoldDB" id="A2GLV9"/>
<evidence type="ECO:0000313" key="2">
    <source>
        <dbReference type="Proteomes" id="UP000001542"/>
    </source>
</evidence>
<dbReference type="OMA" id="SFFVCDL"/>
<dbReference type="SMR" id="A2GLV9"/>
<sequence>MHHVAPHDNFTIIKNENEVIQKCMDQIDNDQSFWVADFNRVRHCLALWEENLNRVHIHYAM</sequence>